<dbReference type="KEGG" id="cak:Caul_3805"/>
<evidence type="ECO:0000313" key="1">
    <source>
        <dbReference type="EMBL" id="ABZ72931.1"/>
    </source>
</evidence>
<protein>
    <submittedName>
        <fullName evidence="1">Uncharacterized protein</fullName>
    </submittedName>
</protein>
<sequence length="207" mass="23263">MIRDVYTRREGAEATPPPKGIDFTGLTEMAASNVRAAIANGDNFHGYIPSESLEFIIRNYRQLATLNALEAAWLDAYVHASHFSSCGVETLKAVFDACDRDRLLELKPLGELGILARGERVTLFRGCAGPIHSMGMSWTPSLDKAIWYAAHHAEFYDLADLAVYVATLPVAEIYCRLDHYDHDFIAYPGEAWRVDVPVEEYRLDRPR</sequence>
<proteinExistence type="predicted"/>
<dbReference type="STRING" id="366602.Caul_3805"/>
<accession>B0SV41</accession>
<dbReference type="AlphaFoldDB" id="B0SV41"/>
<dbReference type="HOGENOM" id="CLU_1432705_0_0_5"/>
<reference evidence="1" key="1">
    <citation type="submission" date="2008-01" db="EMBL/GenBank/DDBJ databases">
        <title>Complete sequence of chromosome of Caulobacter sp. K31.</title>
        <authorList>
            <consortium name="US DOE Joint Genome Institute"/>
            <person name="Copeland A."/>
            <person name="Lucas S."/>
            <person name="Lapidus A."/>
            <person name="Barry K."/>
            <person name="Glavina del Rio T."/>
            <person name="Dalin E."/>
            <person name="Tice H."/>
            <person name="Pitluck S."/>
            <person name="Bruce D."/>
            <person name="Goodwin L."/>
            <person name="Thompson L.S."/>
            <person name="Brettin T."/>
            <person name="Detter J.C."/>
            <person name="Han C."/>
            <person name="Schmutz J."/>
            <person name="Larimer F."/>
            <person name="Land M."/>
            <person name="Hauser L."/>
            <person name="Kyrpides N."/>
            <person name="Kim E."/>
            <person name="Stephens C."/>
            <person name="Richardson P."/>
        </authorList>
    </citation>
    <scope>NUCLEOTIDE SEQUENCE [LARGE SCALE GENOMIC DNA]</scope>
    <source>
        <strain evidence="1">K31</strain>
    </source>
</reference>
<gene>
    <name evidence="1" type="ordered locus">Caul_3805</name>
</gene>
<dbReference type="EMBL" id="CP000927">
    <property type="protein sequence ID" value="ABZ72931.1"/>
    <property type="molecule type" value="Genomic_DNA"/>
</dbReference>
<dbReference type="eggNOG" id="ENOG5033TG5">
    <property type="taxonomic scope" value="Bacteria"/>
</dbReference>
<name>B0SV41_CAUSK</name>
<organism evidence="1">
    <name type="scientific">Caulobacter sp. (strain K31)</name>
    <dbReference type="NCBI Taxonomy" id="366602"/>
    <lineage>
        <taxon>Bacteria</taxon>
        <taxon>Pseudomonadati</taxon>
        <taxon>Pseudomonadota</taxon>
        <taxon>Alphaproteobacteria</taxon>
        <taxon>Caulobacterales</taxon>
        <taxon>Caulobacteraceae</taxon>
        <taxon>Caulobacter</taxon>
    </lineage>
</organism>